<evidence type="ECO:0000313" key="2">
    <source>
        <dbReference type="Proteomes" id="UP000499080"/>
    </source>
</evidence>
<keyword evidence="2" id="KW-1185">Reference proteome</keyword>
<dbReference type="AlphaFoldDB" id="A0A4Y2D621"/>
<dbReference type="Proteomes" id="UP000499080">
    <property type="component" value="Unassembled WGS sequence"/>
</dbReference>
<comment type="caution">
    <text evidence="1">The sequence shown here is derived from an EMBL/GenBank/DDBJ whole genome shotgun (WGS) entry which is preliminary data.</text>
</comment>
<accession>A0A4Y2D621</accession>
<evidence type="ECO:0000313" key="1">
    <source>
        <dbReference type="EMBL" id="GBM12131.1"/>
    </source>
</evidence>
<name>A0A4Y2D621_ARAVE</name>
<organism evidence="1 2">
    <name type="scientific">Araneus ventricosus</name>
    <name type="common">Orbweaver spider</name>
    <name type="synonym">Epeira ventricosa</name>
    <dbReference type="NCBI Taxonomy" id="182803"/>
    <lineage>
        <taxon>Eukaryota</taxon>
        <taxon>Metazoa</taxon>
        <taxon>Ecdysozoa</taxon>
        <taxon>Arthropoda</taxon>
        <taxon>Chelicerata</taxon>
        <taxon>Arachnida</taxon>
        <taxon>Araneae</taxon>
        <taxon>Araneomorphae</taxon>
        <taxon>Entelegynae</taxon>
        <taxon>Araneoidea</taxon>
        <taxon>Araneidae</taxon>
        <taxon>Araneus</taxon>
    </lineage>
</organism>
<proteinExistence type="predicted"/>
<sequence length="37" mass="4158">MLAQLRLVAEIFLVSSKRDTICPERPPDINLPSYIGT</sequence>
<feature type="non-terminal residue" evidence="1">
    <location>
        <position position="37"/>
    </location>
</feature>
<gene>
    <name evidence="1" type="ORF">AVEN_111130_1</name>
</gene>
<dbReference type="EMBL" id="BGPR01165636">
    <property type="protein sequence ID" value="GBM12131.1"/>
    <property type="molecule type" value="Genomic_DNA"/>
</dbReference>
<reference evidence="1 2" key="1">
    <citation type="journal article" date="2019" name="Sci. Rep.">
        <title>Orb-weaving spider Araneus ventricosus genome elucidates the spidroin gene catalogue.</title>
        <authorList>
            <person name="Kono N."/>
            <person name="Nakamura H."/>
            <person name="Ohtoshi R."/>
            <person name="Moran D.A.P."/>
            <person name="Shinohara A."/>
            <person name="Yoshida Y."/>
            <person name="Fujiwara M."/>
            <person name="Mori M."/>
            <person name="Tomita M."/>
            <person name="Arakawa K."/>
        </authorList>
    </citation>
    <scope>NUCLEOTIDE SEQUENCE [LARGE SCALE GENOMIC DNA]</scope>
</reference>
<protein>
    <submittedName>
        <fullName evidence="1">Uncharacterized protein</fullName>
    </submittedName>
</protein>